<reference evidence="10 11" key="1">
    <citation type="submission" date="2024-06" db="EMBL/GenBank/DDBJ databases">
        <title>Chitinophaga defluvii sp. nov., isolated from municipal sewage.</title>
        <authorList>
            <person name="Zhang L."/>
        </authorList>
    </citation>
    <scope>NUCLEOTIDE SEQUENCE [LARGE SCALE GENOMIC DNA]</scope>
    <source>
        <strain evidence="10 11">H8</strain>
    </source>
</reference>
<feature type="transmembrane region" description="Helical" evidence="8">
    <location>
        <begin position="423"/>
        <end position="441"/>
    </location>
</feature>
<gene>
    <name evidence="10" type="ORF">ABR189_21010</name>
</gene>
<sequence>MAVITINGNTPDNIPSGKTAHFYLFRLALIAAMGGYLFGFDFAVISGALPFLREQFGLNEYWEGFTTGCLAIGCIIGCFIAARTAERYGRKPALLLSAFIFAFSSAGMALAPGLSLFIFFRFCAGLGVGMASMLAPMYIAEVSPPQVRGRMVAIYQFTIVIGILITSLVNYALRNHSQDAWRWMFGTGVVPSVLFFIGVCFLPESPRWLFKANKDAKAQKVLSAIGDKNYVAASTASIKQSLAGVVKMNYMAALKQPFVAAVTVGIGLAVFQQFCGINVVFNYTSNIFASIGASQDDQLLQTVFIGSVNVVFTILAILLVDKLGRKPLMLIGAGGLCVLYIIIAIVLGARLATASAIFLLSAIGLYATTLAPVTWVLISEIFPNKVRDAASSIAIMSLWAAYFILTFTFPILTKLVGGVQNTFYVYAGICLAGFMLIYFKVQETKGKSLEEIETELMSETVK</sequence>
<dbReference type="PROSITE" id="PS50850">
    <property type="entry name" value="MFS"/>
    <property type="match status" value="1"/>
</dbReference>
<keyword evidence="4 8" id="KW-0812">Transmembrane</keyword>
<evidence type="ECO:0000313" key="11">
    <source>
        <dbReference type="Proteomes" id="UP001549749"/>
    </source>
</evidence>
<keyword evidence="3 7" id="KW-0813">Transport</keyword>
<dbReference type="InterPro" id="IPR036259">
    <property type="entry name" value="MFS_trans_sf"/>
</dbReference>
<dbReference type="InterPro" id="IPR005828">
    <property type="entry name" value="MFS_sugar_transport-like"/>
</dbReference>
<feature type="transmembrane region" description="Helical" evidence="8">
    <location>
        <begin position="390"/>
        <end position="411"/>
    </location>
</feature>
<evidence type="ECO:0000256" key="3">
    <source>
        <dbReference type="ARBA" id="ARBA00022448"/>
    </source>
</evidence>
<keyword evidence="5 8" id="KW-1133">Transmembrane helix</keyword>
<comment type="caution">
    <text evidence="10">The sequence shown here is derived from an EMBL/GenBank/DDBJ whole genome shotgun (WGS) entry which is preliminary data.</text>
</comment>
<dbReference type="Pfam" id="PF00083">
    <property type="entry name" value="Sugar_tr"/>
    <property type="match status" value="1"/>
</dbReference>
<dbReference type="PANTHER" id="PTHR48020:SF12">
    <property type="entry name" value="PROTON MYO-INOSITOL COTRANSPORTER"/>
    <property type="match status" value="1"/>
</dbReference>
<dbReference type="PANTHER" id="PTHR48020">
    <property type="entry name" value="PROTON MYO-INOSITOL COTRANSPORTER"/>
    <property type="match status" value="1"/>
</dbReference>
<organism evidence="10 11">
    <name type="scientific">Chitinophaga defluvii</name>
    <dbReference type="NCBI Taxonomy" id="3163343"/>
    <lineage>
        <taxon>Bacteria</taxon>
        <taxon>Pseudomonadati</taxon>
        <taxon>Bacteroidota</taxon>
        <taxon>Chitinophagia</taxon>
        <taxon>Chitinophagales</taxon>
        <taxon>Chitinophagaceae</taxon>
        <taxon>Chitinophaga</taxon>
    </lineage>
</organism>
<dbReference type="InterPro" id="IPR003663">
    <property type="entry name" value="Sugar/inositol_transpt"/>
</dbReference>
<feature type="transmembrane region" description="Helical" evidence="8">
    <location>
        <begin position="355"/>
        <end position="378"/>
    </location>
</feature>
<dbReference type="InterPro" id="IPR005829">
    <property type="entry name" value="Sugar_transporter_CS"/>
</dbReference>
<evidence type="ECO:0000256" key="8">
    <source>
        <dbReference type="SAM" id="Phobius"/>
    </source>
</evidence>
<comment type="similarity">
    <text evidence="2 7">Belongs to the major facilitator superfamily. Sugar transporter (TC 2.A.1.1) family.</text>
</comment>
<dbReference type="Proteomes" id="UP001549749">
    <property type="component" value="Unassembled WGS sequence"/>
</dbReference>
<evidence type="ECO:0000256" key="5">
    <source>
        <dbReference type="ARBA" id="ARBA00022989"/>
    </source>
</evidence>
<keyword evidence="11" id="KW-1185">Reference proteome</keyword>
<feature type="transmembrane region" description="Helical" evidence="8">
    <location>
        <begin position="299"/>
        <end position="320"/>
    </location>
</feature>
<dbReference type="SUPFAM" id="SSF103473">
    <property type="entry name" value="MFS general substrate transporter"/>
    <property type="match status" value="1"/>
</dbReference>
<evidence type="ECO:0000256" key="4">
    <source>
        <dbReference type="ARBA" id="ARBA00022692"/>
    </source>
</evidence>
<feature type="domain" description="Major facilitator superfamily (MFS) profile" evidence="9">
    <location>
        <begin position="27"/>
        <end position="445"/>
    </location>
</feature>
<evidence type="ECO:0000259" key="9">
    <source>
        <dbReference type="PROSITE" id="PS50850"/>
    </source>
</evidence>
<dbReference type="InterPro" id="IPR020846">
    <property type="entry name" value="MFS_dom"/>
</dbReference>
<comment type="subcellular location">
    <subcellularLocation>
        <location evidence="1">Membrane</location>
        <topology evidence="1">Multi-pass membrane protein</topology>
    </subcellularLocation>
</comment>
<name>A0ABV2TA28_9BACT</name>
<dbReference type="Gene3D" id="1.20.1250.20">
    <property type="entry name" value="MFS general substrate transporter like domains"/>
    <property type="match status" value="2"/>
</dbReference>
<dbReference type="RefSeq" id="WP_354662444.1">
    <property type="nucleotide sequence ID" value="NZ_JBEXAC010000002.1"/>
</dbReference>
<dbReference type="PRINTS" id="PR00171">
    <property type="entry name" value="SUGRTRNSPORT"/>
</dbReference>
<feature type="transmembrane region" description="Helical" evidence="8">
    <location>
        <begin position="327"/>
        <end position="349"/>
    </location>
</feature>
<evidence type="ECO:0000256" key="2">
    <source>
        <dbReference type="ARBA" id="ARBA00010992"/>
    </source>
</evidence>
<keyword evidence="6 8" id="KW-0472">Membrane</keyword>
<evidence type="ECO:0000256" key="6">
    <source>
        <dbReference type="ARBA" id="ARBA00023136"/>
    </source>
</evidence>
<dbReference type="PROSITE" id="PS00216">
    <property type="entry name" value="SUGAR_TRANSPORT_1"/>
    <property type="match status" value="2"/>
</dbReference>
<feature type="transmembrane region" description="Helical" evidence="8">
    <location>
        <begin position="61"/>
        <end position="82"/>
    </location>
</feature>
<feature type="transmembrane region" description="Helical" evidence="8">
    <location>
        <begin position="94"/>
        <end position="112"/>
    </location>
</feature>
<feature type="transmembrane region" description="Helical" evidence="8">
    <location>
        <begin position="23"/>
        <end position="49"/>
    </location>
</feature>
<accession>A0ABV2TA28</accession>
<evidence type="ECO:0000256" key="7">
    <source>
        <dbReference type="RuleBase" id="RU003346"/>
    </source>
</evidence>
<feature type="transmembrane region" description="Helical" evidence="8">
    <location>
        <begin position="118"/>
        <end position="140"/>
    </location>
</feature>
<dbReference type="EMBL" id="JBEXAC010000002">
    <property type="protein sequence ID" value="MET6999883.1"/>
    <property type="molecule type" value="Genomic_DNA"/>
</dbReference>
<proteinExistence type="inferred from homology"/>
<feature type="transmembrane region" description="Helical" evidence="8">
    <location>
        <begin position="258"/>
        <end position="279"/>
    </location>
</feature>
<dbReference type="NCBIfam" id="TIGR00879">
    <property type="entry name" value="SP"/>
    <property type="match status" value="1"/>
</dbReference>
<evidence type="ECO:0000313" key="10">
    <source>
        <dbReference type="EMBL" id="MET6999883.1"/>
    </source>
</evidence>
<feature type="transmembrane region" description="Helical" evidence="8">
    <location>
        <begin position="183"/>
        <end position="202"/>
    </location>
</feature>
<dbReference type="InterPro" id="IPR050814">
    <property type="entry name" value="Myo-inositol_Transporter"/>
</dbReference>
<evidence type="ECO:0000256" key="1">
    <source>
        <dbReference type="ARBA" id="ARBA00004141"/>
    </source>
</evidence>
<protein>
    <submittedName>
        <fullName evidence="10">Sugar porter family MFS transporter</fullName>
    </submittedName>
</protein>
<feature type="transmembrane region" description="Helical" evidence="8">
    <location>
        <begin position="152"/>
        <end position="171"/>
    </location>
</feature>